<dbReference type="SUPFAM" id="SSF52540">
    <property type="entry name" value="P-loop containing nucleoside triphosphate hydrolases"/>
    <property type="match status" value="1"/>
</dbReference>
<accession>A0ABU8HJY6</accession>
<dbReference type="InterPro" id="IPR027417">
    <property type="entry name" value="P-loop_NTPase"/>
</dbReference>
<reference evidence="2 3" key="1">
    <citation type="journal article" date="2018" name="J. Microbiol.">
        <title>Bacillus spongiae sp. nov., isolated from sponge of Jeju Island.</title>
        <authorList>
            <person name="Lee G.E."/>
            <person name="Im W.T."/>
            <person name="Park J.S."/>
        </authorList>
    </citation>
    <scope>NUCLEOTIDE SEQUENCE [LARGE SCALE GENOMIC DNA]</scope>
    <source>
        <strain evidence="2 3">135PIL107-10</strain>
    </source>
</reference>
<organism evidence="2 3">
    <name type="scientific">Bacillus spongiae</name>
    <dbReference type="NCBI Taxonomy" id="2683610"/>
    <lineage>
        <taxon>Bacteria</taxon>
        <taxon>Bacillati</taxon>
        <taxon>Bacillota</taxon>
        <taxon>Bacilli</taxon>
        <taxon>Bacillales</taxon>
        <taxon>Bacillaceae</taxon>
        <taxon>Bacillus</taxon>
    </lineage>
</organism>
<dbReference type="PROSITE" id="PS51192">
    <property type="entry name" value="HELICASE_ATP_BIND_1"/>
    <property type="match status" value="1"/>
</dbReference>
<evidence type="ECO:0000313" key="2">
    <source>
        <dbReference type="EMBL" id="MEI5909418.1"/>
    </source>
</evidence>
<dbReference type="GO" id="GO:0004386">
    <property type="term" value="F:helicase activity"/>
    <property type="evidence" value="ECO:0007669"/>
    <property type="project" value="UniProtKB-KW"/>
</dbReference>
<dbReference type="Proteomes" id="UP001312865">
    <property type="component" value="Unassembled WGS sequence"/>
</dbReference>
<gene>
    <name evidence="2" type="ORF">WAK64_20530</name>
</gene>
<dbReference type="RefSeq" id="WP_336588862.1">
    <property type="nucleotide sequence ID" value="NZ_JBBAXC010000026.1"/>
</dbReference>
<keyword evidence="2" id="KW-0347">Helicase</keyword>
<dbReference type="InterPro" id="IPR001650">
    <property type="entry name" value="Helicase_C-like"/>
</dbReference>
<dbReference type="Pfam" id="PF00271">
    <property type="entry name" value="Helicase_C"/>
    <property type="match status" value="1"/>
</dbReference>
<dbReference type="SMART" id="SM00487">
    <property type="entry name" value="DEXDc"/>
    <property type="match status" value="1"/>
</dbReference>
<evidence type="ECO:0000313" key="3">
    <source>
        <dbReference type="Proteomes" id="UP001312865"/>
    </source>
</evidence>
<feature type="domain" description="Helicase ATP-binding" evidence="1">
    <location>
        <begin position="334"/>
        <end position="500"/>
    </location>
</feature>
<sequence length="985" mass="114102">MQVAQENTYTKVTHQVLLHPVPFKQQPQKIAMGQITNELKEYYPQPMGVKAILNKFADGHSIMLANVELNEHKAFRFIASRLFAIDIDDDNQVTSPEEVIFKLKNKIVGLFYTFSHGIKGNRYRLLFQLDRTVTDELKMRGIIEQISKDLIDLGIPADIQAKNPMQIVRGGKSCVLVNENNTLNTTKLLERVQKENLKRQQELYDSFEKDLRPVSFSVLKEMAQKVGYIASGTGDGERWKRIVIGIRHYANLGHITDDEGFELFDIISGGEQSQRAWETLRANGQATIKTLIYEAKQKGYKGKYTYYTESDDVKKTYESEKIKVKRYIPKEVAKEIIGRKKRILVNSPTGSGKTTCFLDAFKDLESKRNHFYIFATPTIALTLQNATKHQLMCVKGQTKNLFKEVNQYIKSGRRIFMSTYDMAPILVEFLRLLDEKITFTLVVDEMHKFVTDYDLSYRYEAIKNLHEISLQATSFIGLSGTIDDIYKNEFETVIDIDNGNPQSPCQEFAVYTYEKKADSLPELAQLIEVWTSRRKLLIYIQSKKKIEMLKKLLQRKGIKVRAINANSKSNPTYKQLVDNETIDEGVQVVLTTSVIADGVNIQNDLEWEVIAVCNDYSNLFNYSSIKQISNRLRNTYRRFSIFMQEPKNKDKESFRLESAYQFWVKIATQIVDEINSHPYFEPKLFRSSVIERRYGIYQSVEGLNIDTLFLRHAVSKEQERYFYAYRLAFVGAVEKALHTKAEEILNISQEIRNKTLDLTYYREILQELDEEEQKEEEVKASSVKDAFTLKVYQAFQEDGEDKLNEFKREVLPIHYACLTKITKIADYETCHKIVNRVERPADTHRFYGAIKSLAEANYLTALNRPNKTKKVLVALLKLKEFMTNEEYDVHVIKIAKKTRTRKADVKSVEKMLTTERSRVNTTRLKRFVGIITLETITSKFDLPIETVKAVTLKYSQGRGKTFETVIKSRFTHIEEQKNGSQNTLF</sequence>
<dbReference type="Pfam" id="PF04851">
    <property type="entry name" value="ResIII"/>
    <property type="match status" value="1"/>
</dbReference>
<evidence type="ECO:0000259" key="1">
    <source>
        <dbReference type="PROSITE" id="PS51192"/>
    </source>
</evidence>
<comment type="caution">
    <text evidence="2">The sequence shown here is derived from an EMBL/GenBank/DDBJ whole genome shotgun (WGS) entry which is preliminary data.</text>
</comment>
<dbReference type="InterPro" id="IPR006935">
    <property type="entry name" value="Helicase/UvrB_N"/>
</dbReference>
<keyword evidence="2" id="KW-0378">Hydrolase</keyword>
<keyword evidence="3" id="KW-1185">Reference proteome</keyword>
<dbReference type="InterPro" id="IPR014001">
    <property type="entry name" value="Helicase_ATP-bd"/>
</dbReference>
<protein>
    <submittedName>
        <fullName evidence="2">DEAD/DEAH box helicase family protein</fullName>
    </submittedName>
</protein>
<dbReference type="Gene3D" id="3.40.50.300">
    <property type="entry name" value="P-loop containing nucleotide triphosphate hydrolases"/>
    <property type="match status" value="2"/>
</dbReference>
<keyword evidence="2" id="KW-0067">ATP-binding</keyword>
<proteinExistence type="predicted"/>
<keyword evidence="2" id="KW-0547">Nucleotide-binding</keyword>
<dbReference type="EMBL" id="JBBAXC010000026">
    <property type="protein sequence ID" value="MEI5909418.1"/>
    <property type="molecule type" value="Genomic_DNA"/>
</dbReference>
<name>A0ABU8HJY6_9BACI</name>